<dbReference type="InParanoid" id="A0A1Z5JAZ0"/>
<dbReference type="InterPro" id="IPR001584">
    <property type="entry name" value="Integrase_cat-core"/>
</dbReference>
<evidence type="ECO:0000313" key="4">
    <source>
        <dbReference type="Proteomes" id="UP000198406"/>
    </source>
</evidence>
<sequence>MTVSSPPTFRLPYDPLTPIRGKPSYATVERLRREMMANALSVSSPHWGGRHGHVFLLLSDAEFEALANAPAVALVHPGPHVEYPPNATSAQRADANRAYDTAVEDYERQEYVHNLLRQLVNKAVEPMYLMPLRTTVVGLGRVDMDSNLIHIRDILAYLVDNYTTITAAEIESNRASLLSAWSPDQPIQALWNRHLEIREFAEAAGEPLSDRTMMDQTLALLTNIGHGSFQSAMDAWRRRSAADKTYANFVEHFTAEHAALQEQRTTSAAGYHHANAAGAAAPPLVPPAPHLAAASGPSVAPSNPFEVVCHGGFKMHYCWTHGLGLNPQHTSQSCNNPGDGHVRTATLQTAKDTKGLRTGEAYGPPASLSPSLDGIADSGCTSHFLPVDTPVESCVPTLHPITIANPNGTLMYSTHDAVLALPGLPLSARTAHVVPDLHTKPLLSIGQLCDAGCTVHFTAERIHVHFNGSLILSGKRSSETKLSTLPLSSPTAGFSANEPSAQALAVSEGASPPDAVPVSESVSVSHLAPCLSDTHLAVSEGAPPPVTFLSTPSVAVDVSTPCIPRAPPAVPVGVSSSHSHPIAMSEGVGSPTDTVCPFVSPSVTDSANAAVSVTTPASLVAFAHATLFSPALSTLDAALQRDLLPHFPGLTRHTLRRHPPHSIAMTKGHLDQIRKNLRSTKRPGILATTNAQSTESDLQCDAFPEPLLDAERTHHCFAGIIQPTGQTYSDQTGRFPALSSTGNNYLFVLYDYDSNCIFAEPLPSRKANHILTAFQTVHSQLCRAGLKPRLHRLDNECDISLKEFMVDKGIDFQLTPPHVHRRNAAERAIRTFQNHFIAGLCSTDRNFPIHLWDRLLPQALLTLNLLRTSRINPRLSAYAQVFGAFNFDRTPLGPPGTKVLVHEKPGQRTTWAPHAVEGWYLGPALESYRCFRVWIWDTKMERITDTLEWFPEHVTMPSASPADVLLAGLRDVSQALRDPGLPSALPISADSHVAELKRLVDVLTGPADTPINLPPPPPSCPPPSSRTDPKRVTFADDVPLSTAPSSPQLRTIDTPFTGSVKKRSARTRRRTKSSPRNHRHAPHHSHGTRANKRIALAATASATNVSPDESFLHHALHGNALNPETGKVAEYPELSRSSDGPKWINANDEEVHRLAQGYRDIKGSNTLNFISIKDIPKERRAAYVRVVCAFRPEKDNPFRVRWCIGGDQIYFAGDKSTKTAALETAKLFFNSVLSTKNGKMMTLDLKDYYLGTTLPYLEYIRIPVALLSQHIIDHYNLEPLIHKGFVYAAISKGMYGLPQAGKLANDQLIDRLAPHGYHPVPHTHGLWRDSRSDLTFTLVVDDFAVKYTNETDVHRLLTTLRESGYRLSEDWSGTRYVGLHLDWDYNARTVDVSMPGYIERALSRFQHAAPVEPEDSPHPWQQPVYGAKTQYTDAPDDTPFLDAKDINLLQQIIGVLLYYARAVDSTMLPALGSIAAMQAKPTMKTMETLTQLLNYCASHPSAVIRYHASDMVLWIDSDASYLSVSEARSRAAGYYFLSSNPASLSDPTSPPANGAITVYCQIMKHVVSSAAEAELGALFLNAQNSCPLRVALEEMGHPQPATPIQTDNSTAAGIVNDTVKQKRSKAMDMRFYWIRDRVRQGQFHVYWKEGAGNKADYFTKHHATAHHRAMRPLYLHEPSSGSYYDPIAPSPDVSSSISDSEIRGEGVLILPLTGATPISDAPEAMTQSLESRTTHHSQPSKHTS</sequence>
<dbReference type="GO" id="GO:0003676">
    <property type="term" value="F:nucleic acid binding"/>
    <property type="evidence" value="ECO:0007669"/>
    <property type="project" value="InterPro"/>
</dbReference>
<dbReference type="CDD" id="cd09272">
    <property type="entry name" value="RNase_HI_RT_Ty1"/>
    <property type="match status" value="1"/>
</dbReference>
<proteinExistence type="predicted"/>
<comment type="caution">
    <text evidence="3">The sequence shown here is derived from an EMBL/GenBank/DDBJ whole genome shotgun (WGS) entry which is preliminary data.</text>
</comment>
<feature type="compositionally biased region" description="Pro residues" evidence="1">
    <location>
        <begin position="1012"/>
        <end position="1024"/>
    </location>
</feature>
<reference evidence="3 4" key="1">
    <citation type="journal article" date="2015" name="Plant Cell">
        <title>Oil accumulation by the oleaginous diatom Fistulifera solaris as revealed by the genome and transcriptome.</title>
        <authorList>
            <person name="Tanaka T."/>
            <person name="Maeda Y."/>
            <person name="Veluchamy A."/>
            <person name="Tanaka M."/>
            <person name="Abida H."/>
            <person name="Marechal E."/>
            <person name="Bowler C."/>
            <person name="Muto M."/>
            <person name="Sunaga Y."/>
            <person name="Tanaka M."/>
            <person name="Yoshino T."/>
            <person name="Taniguchi T."/>
            <person name="Fukuda Y."/>
            <person name="Nemoto M."/>
            <person name="Matsumoto M."/>
            <person name="Wong P.S."/>
            <person name="Aburatani S."/>
            <person name="Fujibuchi W."/>
        </authorList>
    </citation>
    <scope>NUCLEOTIDE SEQUENCE [LARGE SCALE GENOMIC DNA]</scope>
    <source>
        <strain evidence="3 4">JPCC DA0580</strain>
    </source>
</reference>
<dbReference type="Proteomes" id="UP000198406">
    <property type="component" value="Unassembled WGS sequence"/>
</dbReference>
<feature type="domain" description="Integrase catalytic" evidence="2">
    <location>
        <begin position="719"/>
        <end position="885"/>
    </location>
</feature>
<feature type="compositionally biased region" description="Polar residues" evidence="1">
    <location>
        <begin position="1042"/>
        <end position="1057"/>
    </location>
</feature>
<feature type="compositionally biased region" description="Basic residues" evidence="1">
    <location>
        <begin position="1060"/>
        <end position="1090"/>
    </location>
</feature>
<dbReference type="SUPFAM" id="SSF53098">
    <property type="entry name" value="Ribonuclease H-like"/>
    <property type="match status" value="1"/>
</dbReference>
<evidence type="ECO:0000256" key="1">
    <source>
        <dbReference type="SAM" id="MobiDB-lite"/>
    </source>
</evidence>
<protein>
    <recommendedName>
        <fullName evidence="2">Integrase catalytic domain-containing protein</fullName>
    </recommendedName>
</protein>
<dbReference type="OrthoDB" id="42774at2759"/>
<organism evidence="3 4">
    <name type="scientific">Fistulifera solaris</name>
    <name type="common">Oleaginous diatom</name>
    <dbReference type="NCBI Taxonomy" id="1519565"/>
    <lineage>
        <taxon>Eukaryota</taxon>
        <taxon>Sar</taxon>
        <taxon>Stramenopiles</taxon>
        <taxon>Ochrophyta</taxon>
        <taxon>Bacillariophyta</taxon>
        <taxon>Bacillariophyceae</taxon>
        <taxon>Bacillariophycidae</taxon>
        <taxon>Naviculales</taxon>
        <taxon>Naviculaceae</taxon>
        <taxon>Fistulifera</taxon>
    </lineage>
</organism>
<dbReference type="InterPro" id="IPR012337">
    <property type="entry name" value="RNaseH-like_sf"/>
</dbReference>
<keyword evidence="4" id="KW-1185">Reference proteome</keyword>
<evidence type="ECO:0000313" key="3">
    <source>
        <dbReference type="EMBL" id="GAX11157.1"/>
    </source>
</evidence>
<accession>A0A1Z5JAZ0</accession>
<evidence type="ECO:0000259" key="2">
    <source>
        <dbReference type="PROSITE" id="PS50994"/>
    </source>
</evidence>
<feature type="compositionally biased region" description="Basic residues" evidence="1">
    <location>
        <begin position="1734"/>
        <end position="1744"/>
    </location>
</feature>
<dbReference type="GO" id="GO:0015074">
    <property type="term" value="P:DNA integration"/>
    <property type="evidence" value="ECO:0007669"/>
    <property type="project" value="InterPro"/>
</dbReference>
<feature type="region of interest" description="Disordered" evidence="1">
    <location>
        <begin position="1007"/>
        <end position="1090"/>
    </location>
</feature>
<dbReference type="InterPro" id="IPR036397">
    <property type="entry name" value="RNaseH_sf"/>
</dbReference>
<gene>
    <name evidence="3" type="ORF">FisN_9Hu250</name>
</gene>
<name>A0A1Z5JAZ0_FISSO</name>
<dbReference type="PROSITE" id="PS50994">
    <property type="entry name" value="INTEGRASE"/>
    <property type="match status" value="1"/>
</dbReference>
<dbReference type="EMBL" id="BDSP01000036">
    <property type="protein sequence ID" value="GAX11157.1"/>
    <property type="molecule type" value="Genomic_DNA"/>
</dbReference>
<feature type="region of interest" description="Disordered" evidence="1">
    <location>
        <begin position="1715"/>
        <end position="1744"/>
    </location>
</feature>
<dbReference type="Gene3D" id="3.30.420.10">
    <property type="entry name" value="Ribonuclease H-like superfamily/Ribonuclease H"/>
    <property type="match status" value="1"/>
</dbReference>